<sequence length="130" mass="14232">MACPLDSAAEKPCSGAHPPPLHYRNCESPPERPHRLWDVPALGDPCRNTRGQKCNPGSHRLYKLTLERSVPAVGVLLGDISGTLKEKNVSTSSQHGLPKGKSCLVNLLAFMTKKLPLCMRGEQWMLFTSA</sequence>
<organism evidence="1 2">
    <name type="scientific">Mycteria americana</name>
    <name type="common">Wood stork</name>
    <dbReference type="NCBI Taxonomy" id="33587"/>
    <lineage>
        <taxon>Eukaryota</taxon>
        <taxon>Metazoa</taxon>
        <taxon>Chordata</taxon>
        <taxon>Craniata</taxon>
        <taxon>Vertebrata</taxon>
        <taxon>Euteleostomi</taxon>
        <taxon>Archelosauria</taxon>
        <taxon>Archosauria</taxon>
        <taxon>Dinosauria</taxon>
        <taxon>Saurischia</taxon>
        <taxon>Theropoda</taxon>
        <taxon>Coelurosauria</taxon>
        <taxon>Aves</taxon>
        <taxon>Neognathae</taxon>
        <taxon>Neoaves</taxon>
        <taxon>Aequornithes</taxon>
        <taxon>Ciconiiformes</taxon>
        <taxon>Ciconiidae</taxon>
        <taxon>Mycteria</taxon>
    </lineage>
</organism>
<dbReference type="AlphaFoldDB" id="A0AAN7NA36"/>
<protein>
    <submittedName>
        <fullName evidence="1">Uncharacterized protein</fullName>
    </submittedName>
</protein>
<reference evidence="1 2" key="1">
    <citation type="journal article" date="2023" name="J. Hered.">
        <title>Chromosome-level genome of the wood stork (Mycteria americana) provides insight into avian chromosome evolution.</title>
        <authorList>
            <person name="Flamio R. Jr."/>
            <person name="Ramstad K.M."/>
        </authorList>
    </citation>
    <scope>NUCLEOTIDE SEQUENCE [LARGE SCALE GENOMIC DNA]</scope>
    <source>
        <strain evidence="1">JAX WOST 10</strain>
    </source>
</reference>
<comment type="caution">
    <text evidence="1">The sequence shown here is derived from an EMBL/GenBank/DDBJ whole genome shotgun (WGS) entry which is preliminary data.</text>
</comment>
<evidence type="ECO:0000313" key="2">
    <source>
        <dbReference type="Proteomes" id="UP001333110"/>
    </source>
</evidence>
<dbReference type="EMBL" id="JAUNZN010000039">
    <property type="protein sequence ID" value="KAK4806468.1"/>
    <property type="molecule type" value="Genomic_DNA"/>
</dbReference>
<gene>
    <name evidence="1" type="ORF">QYF61_013961</name>
</gene>
<keyword evidence="2" id="KW-1185">Reference proteome</keyword>
<accession>A0AAN7NA36</accession>
<dbReference type="Proteomes" id="UP001333110">
    <property type="component" value="Unassembled WGS sequence"/>
</dbReference>
<name>A0AAN7NA36_MYCAM</name>
<evidence type="ECO:0000313" key="1">
    <source>
        <dbReference type="EMBL" id="KAK4806468.1"/>
    </source>
</evidence>
<proteinExistence type="predicted"/>